<evidence type="ECO:0000313" key="1">
    <source>
        <dbReference type="EMBL" id="GIY61478.1"/>
    </source>
</evidence>
<gene>
    <name evidence="1" type="ORF">CEXT_591041</name>
</gene>
<proteinExistence type="predicted"/>
<feature type="non-terminal residue" evidence="1">
    <location>
        <position position="1"/>
    </location>
</feature>
<dbReference type="Proteomes" id="UP001054945">
    <property type="component" value="Unassembled WGS sequence"/>
</dbReference>
<keyword evidence="2" id="KW-1185">Reference proteome</keyword>
<comment type="caution">
    <text evidence="1">The sequence shown here is derived from an EMBL/GenBank/DDBJ whole genome shotgun (WGS) entry which is preliminary data.</text>
</comment>
<reference evidence="1 2" key="1">
    <citation type="submission" date="2021-06" db="EMBL/GenBank/DDBJ databases">
        <title>Caerostris extrusa draft genome.</title>
        <authorList>
            <person name="Kono N."/>
            <person name="Arakawa K."/>
        </authorList>
    </citation>
    <scope>NUCLEOTIDE SEQUENCE [LARGE SCALE GENOMIC DNA]</scope>
</reference>
<sequence>YVILLCLNLELWNRICPKQAFGGDDEAADSQFRMGKKIWFSANGEWNSEAAELGIFSTIIGSVKTNFIRKLLTL</sequence>
<evidence type="ECO:0000313" key="2">
    <source>
        <dbReference type="Proteomes" id="UP001054945"/>
    </source>
</evidence>
<name>A0AAV4UUR9_CAEEX</name>
<dbReference type="AlphaFoldDB" id="A0AAV4UUR9"/>
<protein>
    <submittedName>
        <fullName evidence="1">Uncharacterized protein</fullName>
    </submittedName>
</protein>
<organism evidence="1 2">
    <name type="scientific">Caerostris extrusa</name>
    <name type="common">Bark spider</name>
    <name type="synonym">Caerostris bankana</name>
    <dbReference type="NCBI Taxonomy" id="172846"/>
    <lineage>
        <taxon>Eukaryota</taxon>
        <taxon>Metazoa</taxon>
        <taxon>Ecdysozoa</taxon>
        <taxon>Arthropoda</taxon>
        <taxon>Chelicerata</taxon>
        <taxon>Arachnida</taxon>
        <taxon>Araneae</taxon>
        <taxon>Araneomorphae</taxon>
        <taxon>Entelegynae</taxon>
        <taxon>Araneoidea</taxon>
        <taxon>Araneidae</taxon>
        <taxon>Caerostris</taxon>
    </lineage>
</organism>
<dbReference type="EMBL" id="BPLR01013472">
    <property type="protein sequence ID" value="GIY61478.1"/>
    <property type="molecule type" value="Genomic_DNA"/>
</dbReference>
<accession>A0AAV4UUR9</accession>